<dbReference type="NCBIfam" id="NF002243">
    <property type="entry name" value="PRK01153.1"/>
    <property type="match status" value="1"/>
</dbReference>
<evidence type="ECO:0000313" key="8">
    <source>
        <dbReference type="Proteomes" id="UP001063698"/>
    </source>
</evidence>
<feature type="domain" description="Cytidyltransferase-like" evidence="6">
    <location>
        <begin position="8"/>
        <end position="136"/>
    </location>
</feature>
<keyword evidence="4" id="KW-0963">Cytoplasm</keyword>
<evidence type="ECO:0000256" key="2">
    <source>
        <dbReference type="ARBA" id="ARBA00022679"/>
    </source>
</evidence>
<name>A0A977K9F8_9CREN</name>
<keyword evidence="4" id="KW-0547">Nucleotide-binding</keyword>
<dbReference type="NCBIfam" id="TIGR01527">
    <property type="entry name" value="arch_NMN_Atrans"/>
    <property type="match status" value="1"/>
</dbReference>
<keyword evidence="4" id="KW-0067">ATP-binding</keyword>
<dbReference type="AlphaFoldDB" id="A0A977K9F8"/>
<dbReference type="PANTHER" id="PTHR21342:SF0">
    <property type="entry name" value="BIFUNCTIONAL NMN ADENYLYLTRANSFERASE_NUDIX HYDROLASE"/>
    <property type="match status" value="1"/>
</dbReference>
<dbReference type="PANTHER" id="PTHR21342">
    <property type="entry name" value="PHOSPHOPANTETHEINE ADENYLYLTRANSFERASE"/>
    <property type="match status" value="1"/>
</dbReference>
<comment type="subcellular location">
    <subcellularLocation>
        <location evidence="4">Cytoplasm</location>
    </subcellularLocation>
</comment>
<dbReference type="GO" id="GO:0009435">
    <property type="term" value="P:NAD+ biosynthetic process"/>
    <property type="evidence" value="ECO:0007669"/>
    <property type="project" value="UniProtKB-UniRule"/>
</dbReference>
<evidence type="ECO:0000313" key="7">
    <source>
        <dbReference type="EMBL" id="UXD21457.1"/>
    </source>
</evidence>
<dbReference type="InterPro" id="IPR004821">
    <property type="entry name" value="Cyt_trans-like"/>
</dbReference>
<comment type="pathway">
    <text evidence="4">Cofactor biosynthesis; NAD(+) biosynthesis; NAD(+) from nicotinamide D-ribonucleotide: step 1/1.</text>
</comment>
<keyword evidence="4" id="KW-0520">NAD</keyword>
<evidence type="ECO:0000256" key="5">
    <source>
        <dbReference type="NCBIfam" id="TIGR01527"/>
    </source>
</evidence>
<dbReference type="EC" id="2.7.7.1" evidence="4 5"/>
<organism evidence="7 8">
    <name type="scientific">Ignicoccus pacificus DSM 13166</name>
    <dbReference type="NCBI Taxonomy" id="940294"/>
    <lineage>
        <taxon>Archaea</taxon>
        <taxon>Thermoproteota</taxon>
        <taxon>Thermoprotei</taxon>
        <taxon>Desulfurococcales</taxon>
        <taxon>Desulfurococcaceae</taxon>
        <taxon>Ignicoccus</taxon>
    </lineage>
</organism>
<comment type="similarity">
    <text evidence="1 4">Belongs to the archaeal NMN adenylyltransferase family.</text>
</comment>
<dbReference type="Proteomes" id="UP001063698">
    <property type="component" value="Chromosome"/>
</dbReference>
<dbReference type="InterPro" id="IPR006418">
    <property type="entry name" value="NMN_Atrans_arc"/>
</dbReference>
<dbReference type="EMBL" id="CP006868">
    <property type="protein sequence ID" value="UXD21457.1"/>
    <property type="molecule type" value="Genomic_DNA"/>
</dbReference>
<dbReference type="GO" id="GO:0005737">
    <property type="term" value="C:cytoplasm"/>
    <property type="evidence" value="ECO:0007669"/>
    <property type="project" value="UniProtKB-SubCell"/>
</dbReference>
<evidence type="ECO:0000256" key="4">
    <source>
        <dbReference type="HAMAP-Rule" id="MF_00243"/>
    </source>
</evidence>
<accession>A0A977K9F8</accession>
<reference evidence="7" key="1">
    <citation type="submission" date="2013-11" db="EMBL/GenBank/DDBJ databases">
        <title>Comparative genomics of Ignicoccus.</title>
        <authorList>
            <person name="Podar M."/>
        </authorList>
    </citation>
    <scope>NUCLEOTIDE SEQUENCE</scope>
    <source>
        <strain evidence="7">DSM 13166</strain>
    </source>
</reference>
<dbReference type="KEGG" id="ipc:IPA_04455"/>
<dbReference type="Gene3D" id="3.40.50.620">
    <property type="entry name" value="HUPs"/>
    <property type="match status" value="1"/>
</dbReference>
<comment type="catalytic activity">
    <reaction evidence="4">
        <text>beta-nicotinamide D-ribonucleotide + ATP + H(+) = diphosphate + NAD(+)</text>
        <dbReference type="Rhea" id="RHEA:21360"/>
        <dbReference type="ChEBI" id="CHEBI:14649"/>
        <dbReference type="ChEBI" id="CHEBI:15378"/>
        <dbReference type="ChEBI" id="CHEBI:30616"/>
        <dbReference type="ChEBI" id="CHEBI:33019"/>
        <dbReference type="ChEBI" id="CHEBI:57540"/>
        <dbReference type="EC" id="2.7.7.1"/>
    </reaction>
</comment>
<keyword evidence="3 4" id="KW-0548">Nucleotidyltransferase</keyword>
<dbReference type="HAMAP" id="MF_00243">
    <property type="entry name" value="NMN_adenylyltr"/>
    <property type="match status" value="1"/>
</dbReference>
<keyword evidence="4" id="KW-0662">Pyridine nucleotide biosynthesis</keyword>
<evidence type="ECO:0000256" key="1">
    <source>
        <dbReference type="ARBA" id="ARBA00010124"/>
    </source>
</evidence>
<keyword evidence="2 4" id="KW-0808">Transferase</keyword>
<evidence type="ECO:0000259" key="6">
    <source>
        <dbReference type="Pfam" id="PF01467"/>
    </source>
</evidence>
<proteinExistence type="inferred from homology"/>
<dbReference type="InterPro" id="IPR014729">
    <property type="entry name" value="Rossmann-like_a/b/a_fold"/>
</dbReference>
<keyword evidence="8" id="KW-1185">Reference proteome</keyword>
<sequence>MKVLRAVIPGRFQPFHKGHLQLVKWTLERVNEAIIVIGSAQESHTLQNPMTAGERILAIRKGLECEGVDLKRIYLIPVPDILMNSAWVAHVKTYVPPFQYVVSRNPLVKILFEEAGYSILEPPPFDREKYVATNIRLMMIKGEEWKNYIPRCTAEVIEELKIPHRLKKLMERD</sequence>
<dbReference type="GO" id="GO:0005524">
    <property type="term" value="F:ATP binding"/>
    <property type="evidence" value="ECO:0007669"/>
    <property type="project" value="UniProtKB-KW"/>
</dbReference>
<protein>
    <recommendedName>
        <fullName evidence="4 5">Nicotinamide-nucleotide adenylyltransferase</fullName>
        <ecNumber evidence="4 5">2.7.7.1</ecNumber>
    </recommendedName>
    <alternativeName>
        <fullName evidence="4">NAD(+) diphosphorylase</fullName>
    </alternativeName>
    <alternativeName>
        <fullName evidence="4">NAD(+) pyrophosphorylase</fullName>
    </alternativeName>
    <alternativeName>
        <fullName evidence="4">NMN adenylyltransferase</fullName>
    </alternativeName>
</protein>
<dbReference type="GO" id="GO:0000309">
    <property type="term" value="F:nicotinamide-nucleotide adenylyltransferase activity"/>
    <property type="evidence" value="ECO:0007669"/>
    <property type="project" value="UniProtKB-UniRule"/>
</dbReference>
<evidence type="ECO:0000256" key="3">
    <source>
        <dbReference type="ARBA" id="ARBA00022695"/>
    </source>
</evidence>
<gene>
    <name evidence="7" type="ORF">IPA_04455</name>
</gene>
<dbReference type="SUPFAM" id="SSF52374">
    <property type="entry name" value="Nucleotidylyl transferase"/>
    <property type="match status" value="1"/>
</dbReference>
<dbReference type="NCBIfam" id="TIGR00125">
    <property type="entry name" value="cyt_tran_rel"/>
    <property type="match status" value="1"/>
</dbReference>
<dbReference type="Pfam" id="PF01467">
    <property type="entry name" value="CTP_transf_like"/>
    <property type="match status" value="1"/>
</dbReference>